<dbReference type="Proteomes" id="UP001193389">
    <property type="component" value="Chromosome"/>
</dbReference>
<dbReference type="Pfam" id="PF00440">
    <property type="entry name" value="TetR_N"/>
    <property type="match status" value="1"/>
</dbReference>
<dbReference type="Gene3D" id="1.10.357.10">
    <property type="entry name" value="Tetracycline Repressor, domain 2"/>
    <property type="match status" value="1"/>
</dbReference>
<accession>A0A5K7S6V6</accession>
<sequence length="204" mass="23386">MEIKKDSTEDKILEAAKNVFVAKGMEGARMQEIADEAGINKALLHYYFRSKEKLFEAIFSKIIQFAFPEITRIAQSNEPFISKIEQVVDAYIDLLIKHPFIPGFIMKELNRDPSGLFKLVVKFGLNPQVIFDQIQLAMDRDEIIQMQPRHLAANIISMCIFPFAARPLVSFVLFKDDQVALNAFYVERADVIKKFVIDAIVIKK</sequence>
<dbReference type="PROSITE" id="PS50977">
    <property type="entry name" value="HTH_TETR_2"/>
    <property type="match status" value="1"/>
</dbReference>
<dbReference type="InterPro" id="IPR009057">
    <property type="entry name" value="Homeodomain-like_sf"/>
</dbReference>
<name>A0A5K7S6V6_9BACT</name>
<keyword evidence="5" id="KW-1185">Reference proteome</keyword>
<protein>
    <submittedName>
        <fullName evidence="4">Transcriptional regulator, TetR family</fullName>
    </submittedName>
</protein>
<dbReference type="PANTHER" id="PTHR30328">
    <property type="entry name" value="TRANSCRIPTIONAL REPRESSOR"/>
    <property type="match status" value="1"/>
</dbReference>
<dbReference type="SUPFAM" id="SSF46689">
    <property type="entry name" value="Homeodomain-like"/>
    <property type="match status" value="1"/>
</dbReference>
<evidence type="ECO:0000256" key="2">
    <source>
        <dbReference type="PROSITE-ProRule" id="PRU00335"/>
    </source>
</evidence>
<dbReference type="InterPro" id="IPR001647">
    <property type="entry name" value="HTH_TetR"/>
</dbReference>
<dbReference type="InterPro" id="IPR036271">
    <property type="entry name" value="Tet_transcr_reg_TetR-rel_C_sf"/>
</dbReference>
<dbReference type="PANTHER" id="PTHR30328:SF54">
    <property type="entry name" value="HTH-TYPE TRANSCRIPTIONAL REPRESSOR SCO4008"/>
    <property type="match status" value="1"/>
</dbReference>
<dbReference type="RefSeq" id="WP_318350300.1">
    <property type="nucleotide sequence ID" value="NZ_AP018694.1"/>
</dbReference>
<evidence type="ECO:0000313" key="5">
    <source>
        <dbReference type="Proteomes" id="UP001193389"/>
    </source>
</evidence>
<reference evidence="4" key="1">
    <citation type="journal article" date="2020" name="Int. J. Syst. Evol. Microbiol.">
        <title>Aquipluma nitroreducens gen. nov. sp. nov., a novel facultatively anaerobic bacterium isolated from a freshwater lake.</title>
        <authorList>
            <person name="Watanabe M."/>
            <person name="Kojima H."/>
            <person name="Fukui M."/>
        </authorList>
    </citation>
    <scope>NUCLEOTIDE SEQUENCE</scope>
    <source>
        <strain evidence="4">MeG22</strain>
    </source>
</reference>
<dbReference type="KEGG" id="anf:AQPE_1437"/>
<proteinExistence type="predicted"/>
<gene>
    <name evidence="4" type="ORF">AQPE_1437</name>
</gene>
<dbReference type="SUPFAM" id="SSF48498">
    <property type="entry name" value="Tetracyclin repressor-like, C-terminal domain"/>
    <property type="match status" value="1"/>
</dbReference>
<dbReference type="InterPro" id="IPR050109">
    <property type="entry name" value="HTH-type_TetR-like_transc_reg"/>
</dbReference>
<feature type="domain" description="HTH tetR-type" evidence="3">
    <location>
        <begin position="6"/>
        <end position="66"/>
    </location>
</feature>
<dbReference type="EMBL" id="AP018694">
    <property type="protein sequence ID" value="BBE17288.1"/>
    <property type="molecule type" value="Genomic_DNA"/>
</dbReference>
<evidence type="ECO:0000259" key="3">
    <source>
        <dbReference type="PROSITE" id="PS50977"/>
    </source>
</evidence>
<dbReference type="PRINTS" id="PR00455">
    <property type="entry name" value="HTHTETR"/>
</dbReference>
<dbReference type="GO" id="GO:0003677">
    <property type="term" value="F:DNA binding"/>
    <property type="evidence" value="ECO:0007669"/>
    <property type="project" value="UniProtKB-UniRule"/>
</dbReference>
<evidence type="ECO:0000313" key="4">
    <source>
        <dbReference type="EMBL" id="BBE17288.1"/>
    </source>
</evidence>
<keyword evidence="1 2" id="KW-0238">DNA-binding</keyword>
<evidence type="ECO:0000256" key="1">
    <source>
        <dbReference type="ARBA" id="ARBA00023125"/>
    </source>
</evidence>
<dbReference type="AlphaFoldDB" id="A0A5K7S6V6"/>
<feature type="DNA-binding region" description="H-T-H motif" evidence="2">
    <location>
        <begin position="29"/>
        <end position="48"/>
    </location>
</feature>
<organism evidence="4 5">
    <name type="scientific">Aquipluma nitroreducens</name>
    <dbReference type="NCBI Taxonomy" id="2010828"/>
    <lineage>
        <taxon>Bacteria</taxon>
        <taxon>Pseudomonadati</taxon>
        <taxon>Bacteroidota</taxon>
        <taxon>Bacteroidia</taxon>
        <taxon>Marinilabiliales</taxon>
        <taxon>Prolixibacteraceae</taxon>
        <taxon>Aquipluma</taxon>
    </lineage>
</organism>